<dbReference type="Proteomes" id="UP001281410">
    <property type="component" value="Unassembled WGS sequence"/>
</dbReference>
<gene>
    <name evidence="2" type="ORF">Dsin_002170</name>
</gene>
<comment type="caution">
    <text evidence="2">The sequence shown here is derived from an EMBL/GenBank/DDBJ whole genome shotgun (WGS) entry which is preliminary data.</text>
</comment>
<protein>
    <submittedName>
        <fullName evidence="2">Uncharacterized protein</fullName>
    </submittedName>
</protein>
<sequence length="71" mass="7632">MRQRSRKKTKLKLFCSAVNGAGSGHQTFGVWSPAPPEDFGRGGDNLLAGGSDSGERQLNLGRIRGAFLSFH</sequence>
<proteinExistence type="predicted"/>
<dbReference type="EMBL" id="JANJYJ010000001">
    <property type="protein sequence ID" value="KAK3230289.1"/>
    <property type="molecule type" value="Genomic_DNA"/>
</dbReference>
<evidence type="ECO:0000256" key="1">
    <source>
        <dbReference type="SAM" id="MobiDB-lite"/>
    </source>
</evidence>
<name>A0AAE0EJF4_9ROSI</name>
<dbReference type="AlphaFoldDB" id="A0AAE0EJF4"/>
<feature type="region of interest" description="Disordered" evidence="1">
    <location>
        <begin position="25"/>
        <end position="53"/>
    </location>
</feature>
<evidence type="ECO:0000313" key="2">
    <source>
        <dbReference type="EMBL" id="KAK3230289.1"/>
    </source>
</evidence>
<accession>A0AAE0EJF4</accession>
<organism evidence="2 3">
    <name type="scientific">Dipteronia sinensis</name>
    <dbReference type="NCBI Taxonomy" id="43782"/>
    <lineage>
        <taxon>Eukaryota</taxon>
        <taxon>Viridiplantae</taxon>
        <taxon>Streptophyta</taxon>
        <taxon>Embryophyta</taxon>
        <taxon>Tracheophyta</taxon>
        <taxon>Spermatophyta</taxon>
        <taxon>Magnoliopsida</taxon>
        <taxon>eudicotyledons</taxon>
        <taxon>Gunneridae</taxon>
        <taxon>Pentapetalae</taxon>
        <taxon>rosids</taxon>
        <taxon>malvids</taxon>
        <taxon>Sapindales</taxon>
        <taxon>Sapindaceae</taxon>
        <taxon>Hippocastanoideae</taxon>
        <taxon>Acereae</taxon>
        <taxon>Dipteronia</taxon>
    </lineage>
</organism>
<reference evidence="2" key="1">
    <citation type="journal article" date="2023" name="Plant J.">
        <title>Genome sequences and population genomics provide insights into the demographic history, inbreeding, and mutation load of two 'living fossil' tree species of Dipteronia.</title>
        <authorList>
            <person name="Feng Y."/>
            <person name="Comes H.P."/>
            <person name="Chen J."/>
            <person name="Zhu S."/>
            <person name="Lu R."/>
            <person name="Zhang X."/>
            <person name="Li P."/>
            <person name="Qiu J."/>
            <person name="Olsen K.M."/>
            <person name="Qiu Y."/>
        </authorList>
    </citation>
    <scope>NUCLEOTIDE SEQUENCE</scope>
    <source>
        <strain evidence="2">NBL</strain>
    </source>
</reference>
<keyword evidence="3" id="KW-1185">Reference proteome</keyword>
<evidence type="ECO:0000313" key="3">
    <source>
        <dbReference type="Proteomes" id="UP001281410"/>
    </source>
</evidence>